<comment type="caution">
    <text evidence="13">The sequence shown here is derived from an EMBL/GenBank/DDBJ whole genome shotgun (WGS) entry which is preliminary data.</text>
</comment>
<keyword evidence="4 12" id="KW-0812">Transmembrane</keyword>
<dbReference type="FunCoup" id="A0A7C8IUD6">
    <property type="interactions" value="204"/>
</dbReference>
<organism evidence="13 14">
    <name type="scientific">Xylaria multiplex</name>
    <dbReference type="NCBI Taxonomy" id="323545"/>
    <lineage>
        <taxon>Eukaryota</taxon>
        <taxon>Fungi</taxon>
        <taxon>Dikarya</taxon>
        <taxon>Ascomycota</taxon>
        <taxon>Pezizomycotina</taxon>
        <taxon>Sordariomycetes</taxon>
        <taxon>Xylariomycetidae</taxon>
        <taxon>Xylariales</taxon>
        <taxon>Xylariaceae</taxon>
        <taxon>Xylaria</taxon>
    </lineage>
</organism>
<dbReference type="Proteomes" id="UP000481858">
    <property type="component" value="Unassembled WGS sequence"/>
</dbReference>
<evidence type="ECO:0000313" key="14">
    <source>
        <dbReference type="Proteomes" id="UP000481858"/>
    </source>
</evidence>
<sequence length="277" mass="31238">MNFLEALSALFGWVYTICWSLSFYPQAILNFKRKSTGGTTVDFPFLNVLGFTSYFIYTCAFYWSPAIRHQYALRHGDHTPTVAFNDVTFALHALILTAILNTQYFVPSLWGFEQPVVRRPSRFITGVFAGCITGVVLIIFVVVSQPPSADPKTAWAWLDVIYVISYVKLVVTVVKYVPQLVHNARNHSTKGWDISQILLDFAGGLLSIAQLGIDSYLQHDWSGVTGNPVKFFLGNVSIVYDLLFMGQHYCLYSHEGSRGDGERESLLERGESNRRLD</sequence>
<keyword evidence="6" id="KW-0769">Symport</keyword>
<evidence type="ECO:0000313" key="13">
    <source>
        <dbReference type="EMBL" id="KAF2971240.1"/>
    </source>
</evidence>
<keyword evidence="14" id="KW-1185">Reference proteome</keyword>
<name>A0A7C8IUD6_9PEZI</name>
<evidence type="ECO:0000256" key="9">
    <source>
        <dbReference type="ARBA" id="ARBA00023228"/>
    </source>
</evidence>
<dbReference type="GO" id="GO:0015293">
    <property type="term" value="F:symporter activity"/>
    <property type="evidence" value="ECO:0007669"/>
    <property type="project" value="UniProtKB-KW"/>
</dbReference>
<keyword evidence="3" id="KW-0813">Transport</keyword>
<feature type="transmembrane region" description="Helical" evidence="12">
    <location>
        <begin position="6"/>
        <end position="24"/>
    </location>
</feature>
<evidence type="ECO:0000256" key="8">
    <source>
        <dbReference type="ARBA" id="ARBA00023136"/>
    </source>
</evidence>
<dbReference type="OrthoDB" id="75720at2759"/>
<evidence type="ECO:0000256" key="3">
    <source>
        <dbReference type="ARBA" id="ARBA00022448"/>
    </source>
</evidence>
<dbReference type="Pfam" id="PF04193">
    <property type="entry name" value="PQ-loop"/>
    <property type="match status" value="2"/>
</dbReference>
<feature type="region of interest" description="Disordered" evidence="11">
    <location>
        <begin position="256"/>
        <end position="277"/>
    </location>
</feature>
<keyword evidence="8 12" id="KW-0472">Membrane</keyword>
<keyword evidence="9" id="KW-0458">Lysosome</keyword>
<evidence type="ECO:0000256" key="5">
    <source>
        <dbReference type="ARBA" id="ARBA00022737"/>
    </source>
</evidence>
<dbReference type="InterPro" id="IPR006603">
    <property type="entry name" value="PQ-loop_rpt"/>
</dbReference>
<gene>
    <name evidence="13" type="ORF">GQX73_g2359</name>
</gene>
<evidence type="ECO:0000256" key="1">
    <source>
        <dbReference type="ARBA" id="ARBA00004155"/>
    </source>
</evidence>
<reference evidence="13 14" key="1">
    <citation type="submission" date="2019-12" db="EMBL/GenBank/DDBJ databases">
        <title>Draft genome sequence of the ascomycete Xylaria multiplex DSM 110363.</title>
        <authorList>
            <person name="Buettner E."/>
            <person name="Kellner H."/>
        </authorList>
    </citation>
    <scope>NUCLEOTIDE SEQUENCE [LARGE SCALE GENOMIC DNA]</scope>
    <source>
        <strain evidence="13 14">DSM 110363</strain>
    </source>
</reference>
<proteinExistence type="inferred from homology"/>
<evidence type="ECO:0000256" key="4">
    <source>
        <dbReference type="ARBA" id="ARBA00022692"/>
    </source>
</evidence>
<evidence type="ECO:0000256" key="12">
    <source>
        <dbReference type="SAM" id="Phobius"/>
    </source>
</evidence>
<evidence type="ECO:0000256" key="7">
    <source>
        <dbReference type="ARBA" id="ARBA00022989"/>
    </source>
</evidence>
<evidence type="ECO:0000256" key="10">
    <source>
        <dbReference type="ARBA" id="ARBA00048473"/>
    </source>
</evidence>
<dbReference type="GO" id="GO:0005774">
    <property type="term" value="C:vacuolar membrane"/>
    <property type="evidence" value="ECO:0007669"/>
    <property type="project" value="TreeGrafter"/>
</dbReference>
<evidence type="ECO:0000256" key="6">
    <source>
        <dbReference type="ARBA" id="ARBA00022847"/>
    </source>
</evidence>
<keyword evidence="7 12" id="KW-1133">Transmembrane helix</keyword>
<dbReference type="InParanoid" id="A0A7C8IUD6"/>
<keyword evidence="5" id="KW-0677">Repeat</keyword>
<evidence type="ECO:0000256" key="2">
    <source>
        <dbReference type="ARBA" id="ARBA00006855"/>
    </source>
</evidence>
<comment type="subcellular location">
    <subcellularLocation>
        <location evidence="1">Lysosome membrane</location>
        <topology evidence="1">Multi-pass membrane protein</topology>
    </subcellularLocation>
</comment>
<dbReference type="GO" id="GO:0000324">
    <property type="term" value="C:fungal-type vacuole"/>
    <property type="evidence" value="ECO:0007669"/>
    <property type="project" value="TreeGrafter"/>
</dbReference>
<dbReference type="Gene3D" id="1.20.1280.290">
    <property type="match status" value="2"/>
</dbReference>
<comment type="catalytic activity">
    <reaction evidence="10">
        <text>L-cystine(out) + H(+)(out) = L-cystine(in) + H(+)(in)</text>
        <dbReference type="Rhea" id="RHEA:66172"/>
        <dbReference type="ChEBI" id="CHEBI:15378"/>
        <dbReference type="ChEBI" id="CHEBI:35491"/>
    </reaction>
    <physiologicalReaction direction="left-to-right" evidence="10">
        <dbReference type="Rhea" id="RHEA:66173"/>
    </physiologicalReaction>
</comment>
<dbReference type="InterPro" id="IPR005282">
    <property type="entry name" value="LC_transporter"/>
</dbReference>
<protein>
    <recommendedName>
        <fullName evidence="15">Cystinosin</fullName>
    </recommendedName>
</protein>
<evidence type="ECO:0000256" key="11">
    <source>
        <dbReference type="SAM" id="MobiDB-lite"/>
    </source>
</evidence>
<dbReference type="EMBL" id="WUBL01000015">
    <property type="protein sequence ID" value="KAF2971240.1"/>
    <property type="molecule type" value="Genomic_DNA"/>
</dbReference>
<dbReference type="PANTHER" id="PTHR13131:SF5">
    <property type="entry name" value="CYSTINOSIN"/>
    <property type="match status" value="1"/>
</dbReference>
<feature type="transmembrane region" description="Helical" evidence="12">
    <location>
        <begin position="83"/>
        <end position="102"/>
    </location>
</feature>
<feature type="transmembrane region" description="Helical" evidence="12">
    <location>
        <begin position="155"/>
        <end position="177"/>
    </location>
</feature>
<comment type="similarity">
    <text evidence="2">Belongs to the cystinosin family.</text>
</comment>
<dbReference type="FunFam" id="1.20.1280.290:FF:000016">
    <property type="entry name" value="Cystinosin homolog"/>
    <property type="match status" value="1"/>
</dbReference>
<dbReference type="SMART" id="SM00679">
    <property type="entry name" value="CTNS"/>
    <property type="match status" value="2"/>
</dbReference>
<dbReference type="GO" id="GO:0015184">
    <property type="term" value="F:L-cystine transmembrane transporter activity"/>
    <property type="evidence" value="ECO:0007669"/>
    <property type="project" value="TreeGrafter"/>
</dbReference>
<dbReference type="AlphaFoldDB" id="A0A7C8IUD6"/>
<accession>A0A7C8IUD6</accession>
<feature type="transmembrane region" description="Helical" evidence="12">
    <location>
        <begin position="45"/>
        <end position="63"/>
    </location>
</feature>
<evidence type="ECO:0008006" key="15">
    <source>
        <dbReference type="Google" id="ProtNLM"/>
    </source>
</evidence>
<dbReference type="PANTHER" id="PTHR13131">
    <property type="entry name" value="CYSTINOSIN"/>
    <property type="match status" value="1"/>
</dbReference>
<feature type="transmembrane region" description="Helical" evidence="12">
    <location>
        <begin position="123"/>
        <end position="143"/>
    </location>
</feature>